<feature type="compositionally biased region" description="Acidic residues" evidence="1">
    <location>
        <begin position="1"/>
        <end position="11"/>
    </location>
</feature>
<organism evidence="2 3">
    <name type="scientific">Candidatus Collierbacteria bacterium GW2011_GWE1_46_18</name>
    <dbReference type="NCBI Taxonomy" id="1618399"/>
    <lineage>
        <taxon>Bacteria</taxon>
        <taxon>Candidatus Collieribacteriota</taxon>
    </lineage>
</organism>
<reference evidence="2 3" key="1">
    <citation type="journal article" date="2015" name="Nature">
        <title>rRNA introns, odd ribosomes, and small enigmatic genomes across a large radiation of phyla.</title>
        <authorList>
            <person name="Brown C.T."/>
            <person name="Hug L.A."/>
            <person name="Thomas B.C."/>
            <person name="Sharon I."/>
            <person name="Castelle C.J."/>
            <person name="Singh A."/>
            <person name="Wilkins M.J."/>
            <person name="Williams K.H."/>
            <person name="Banfield J.F."/>
        </authorList>
    </citation>
    <scope>NUCLEOTIDE SEQUENCE [LARGE SCALE GENOMIC DNA]</scope>
</reference>
<evidence type="ECO:0000256" key="1">
    <source>
        <dbReference type="SAM" id="MobiDB-lite"/>
    </source>
</evidence>
<feature type="region of interest" description="Disordered" evidence="1">
    <location>
        <begin position="1"/>
        <end position="24"/>
    </location>
</feature>
<protein>
    <submittedName>
        <fullName evidence="2">Uncharacterized protein</fullName>
    </submittedName>
</protein>
<dbReference type="Proteomes" id="UP000034510">
    <property type="component" value="Unassembled WGS sequence"/>
</dbReference>
<evidence type="ECO:0000313" key="3">
    <source>
        <dbReference type="Proteomes" id="UP000034510"/>
    </source>
</evidence>
<name>A0A0G1P4N3_9BACT</name>
<comment type="caution">
    <text evidence="2">The sequence shown here is derived from an EMBL/GenBank/DDBJ whole genome shotgun (WGS) entry which is preliminary data.</text>
</comment>
<dbReference type="AlphaFoldDB" id="A0A0G1P4N3"/>
<accession>A0A0G1P4N3</accession>
<gene>
    <name evidence="2" type="ORF">UX41_C0042G0007</name>
</gene>
<proteinExistence type="predicted"/>
<dbReference type="EMBL" id="LCMC01000042">
    <property type="protein sequence ID" value="KKU27839.1"/>
    <property type="molecule type" value="Genomic_DNA"/>
</dbReference>
<evidence type="ECO:0000313" key="2">
    <source>
        <dbReference type="EMBL" id="KKU27839.1"/>
    </source>
</evidence>
<sequence length="68" mass="7734">MGDERIEEDNVGESRGQATMEAGVITPERSVRVDREYGGENLRDEENENGDIKRSAAECEFLFLDRLE</sequence>